<feature type="chain" id="PRO_5027760149" evidence="2">
    <location>
        <begin position="18"/>
        <end position="242"/>
    </location>
</feature>
<evidence type="ECO:0000313" key="6">
    <source>
        <dbReference type="RefSeq" id="XP_070140769.1"/>
    </source>
</evidence>
<organism evidence="3 4">
    <name type="scientific">Drosophila kikkawai</name>
    <name type="common">Fruit fly</name>
    <dbReference type="NCBI Taxonomy" id="30033"/>
    <lineage>
        <taxon>Eukaryota</taxon>
        <taxon>Metazoa</taxon>
        <taxon>Ecdysozoa</taxon>
        <taxon>Arthropoda</taxon>
        <taxon>Hexapoda</taxon>
        <taxon>Insecta</taxon>
        <taxon>Pterygota</taxon>
        <taxon>Neoptera</taxon>
        <taxon>Endopterygota</taxon>
        <taxon>Diptera</taxon>
        <taxon>Brachycera</taxon>
        <taxon>Muscomorpha</taxon>
        <taxon>Ephydroidea</taxon>
        <taxon>Drosophilidae</taxon>
        <taxon>Drosophila</taxon>
        <taxon>Sophophora</taxon>
    </lineage>
</organism>
<dbReference type="GeneID" id="108082377"/>
<evidence type="ECO:0000313" key="5">
    <source>
        <dbReference type="RefSeq" id="XP_070140767.1"/>
    </source>
</evidence>
<reference evidence="4" key="1">
    <citation type="submission" date="2025-04" db="UniProtKB">
        <authorList>
            <consortium name="RefSeq"/>
        </authorList>
    </citation>
    <scope>IDENTIFICATION</scope>
</reference>
<evidence type="ECO:0000313" key="3">
    <source>
        <dbReference type="Proteomes" id="UP001652661"/>
    </source>
</evidence>
<accession>A0A6P4IVX9</accession>
<gene>
    <name evidence="4 5 6" type="primary">LOC108082377</name>
</gene>
<dbReference type="AlphaFoldDB" id="A0A6P4IVX9"/>
<dbReference type="RefSeq" id="XP_070140769.1">
    <property type="nucleotide sequence ID" value="XM_070284668.1"/>
</dbReference>
<proteinExistence type="predicted"/>
<dbReference type="OMA" id="RDHLRFM"/>
<feature type="signal peptide" evidence="2">
    <location>
        <begin position="1"/>
        <end position="17"/>
    </location>
</feature>
<evidence type="ECO:0000256" key="1">
    <source>
        <dbReference type="SAM" id="MobiDB-lite"/>
    </source>
</evidence>
<keyword evidence="3" id="KW-1185">Reference proteome</keyword>
<dbReference type="RefSeq" id="XP_017033207.1">
    <property type="nucleotide sequence ID" value="XM_017177718.1"/>
</dbReference>
<dbReference type="OrthoDB" id="7950193at2759"/>
<dbReference type="RefSeq" id="XP_070140767.1">
    <property type="nucleotide sequence ID" value="XM_070284666.1"/>
</dbReference>
<dbReference type="Proteomes" id="UP001652661">
    <property type="component" value="Chromosome 2R"/>
</dbReference>
<reference evidence="3 5" key="2">
    <citation type="submission" date="2025-05" db="UniProtKB">
        <authorList>
            <consortium name="RefSeq"/>
        </authorList>
    </citation>
    <scope>NUCLEOTIDE SEQUENCE [LARGE SCALE GENOMIC DNA]</scope>
    <source>
        <strain evidence="3 5">14028-0561.14</strain>
        <tissue evidence="5 6">Whole fly</tissue>
    </source>
</reference>
<name>A0A6P4IVX9_DROKI</name>
<keyword evidence="2" id="KW-0732">Signal</keyword>
<sequence length="242" mass="27305">MDTRLLVALLLIGGSWAEDGDAEQRPDPLPVKRGRYIPELHGATAGWYVPDNSGKYRHEPRPYDGGYGDRGEPYSADLRGIFRNVQDQLEARVQEAGGDSLSLGPRDHLRFMIDFNFNGTGWQIIQFQWLRDGDESHPDTKRYSYVNENKLWGEESESDQGNQAYEYHEPGEECEASCQPESEAAEGGSQPESPVQAVEEPVQEAGEAQKTNIYSERDPAKIHNTINEVLEYIQQHILPKLS</sequence>
<feature type="region of interest" description="Disordered" evidence="1">
    <location>
        <begin position="154"/>
        <end position="220"/>
    </location>
</feature>
<evidence type="ECO:0000256" key="2">
    <source>
        <dbReference type="SAM" id="SignalP"/>
    </source>
</evidence>
<protein>
    <submittedName>
        <fullName evidence="4">Uncharacterized protein LOC108082377</fullName>
    </submittedName>
</protein>
<evidence type="ECO:0000313" key="4">
    <source>
        <dbReference type="RefSeq" id="XP_017033207.1"/>
    </source>
</evidence>